<name>A0ABP0C2M9_9PEZI</name>
<comment type="caution">
    <text evidence="8">The sequence shown here is derived from an EMBL/GenBank/DDBJ whole genome shotgun (WGS) entry which is preliminary data.</text>
</comment>
<feature type="domain" description="C2H2-type" evidence="7">
    <location>
        <begin position="463"/>
        <end position="492"/>
    </location>
</feature>
<evidence type="ECO:0000256" key="1">
    <source>
        <dbReference type="ARBA" id="ARBA00022723"/>
    </source>
</evidence>
<dbReference type="SUPFAM" id="SSF57667">
    <property type="entry name" value="beta-beta-alpha zinc fingers"/>
    <property type="match status" value="1"/>
</dbReference>
<dbReference type="PROSITE" id="PS00028">
    <property type="entry name" value="ZINC_FINGER_C2H2_1"/>
    <property type="match status" value="2"/>
</dbReference>
<proteinExistence type="predicted"/>
<reference evidence="8 9" key="1">
    <citation type="submission" date="2024-01" db="EMBL/GenBank/DDBJ databases">
        <authorList>
            <person name="Allen C."/>
            <person name="Tagirdzhanova G."/>
        </authorList>
    </citation>
    <scope>NUCLEOTIDE SEQUENCE [LARGE SCALE GENOMIC DNA]</scope>
</reference>
<sequence>MAVDSSQGRFALGGYDNMHPYAQHHHAGPHFTNPWTAPSASATNQQPTASSSMYGNLSQHTSLSGMEGLRPQHPQQLPQPIPQQQQHHQQPPHPHHAQQQQQQQHSPISQQHHQAPSHHQQQQTQQPQYHSQHQHQQQPPRLPQPTSQQQQQLPPAPMHRPSSTNLPSPMAMGMPATQSQSPHSRTTVADPVGYRNDLLIATTSAAYPDSTAAYSAPSPIHPTAAYATAGAPGPYDQMGYAPATHLRGAPGAGAAGFGLDANAAADVARRFSQPDNSHAVLSSAGAESRRGFQEALEASHGILSLSQDTPRPIAYPGQNGQGAAGRGSRGSADYGFPQAHSTSSSISSNSFNSFYGGGSVDSNISDYSTSGSDLESVSSRHRHMPAGMHAGMGGGMGSGSGMQHRASFVSSVPPSAHSMMGQFNSKVTSTAQKKHKCKVCEKRFTRPSSLQTHMYSHTGEKPFACDVPGCGRNFSVVSNLRRHKKVHKDLSPSETGSEDHHHSPE</sequence>
<feature type="region of interest" description="Disordered" evidence="6">
    <location>
        <begin position="307"/>
        <end position="348"/>
    </location>
</feature>
<dbReference type="PANTHER" id="PTHR14196">
    <property type="entry name" value="ODD-SKIPPED - RELATED"/>
    <property type="match status" value="1"/>
</dbReference>
<evidence type="ECO:0000256" key="4">
    <source>
        <dbReference type="ARBA" id="ARBA00022833"/>
    </source>
</evidence>
<dbReference type="Gene3D" id="3.30.160.60">
    <property type="entry name" value="Classic Zinc Finger"/>
    <property type="match status" value="2"/>
</dbReference>
<evidence type="ECO:0000313" key="9">
    <source>
        <dbReference type="Proteomes" id="UP001642406"/>
    </source>
</evidence>
<keyword evidence="3 5" id="KW-0863">Zinc-finger</keyword>
<dbReference type="Pfam" id="PF00096">
    <property type="entry name" value="zf-C2H2"/>
    <property type="match status" value="2"/>
</dbReference>
<gene>
    <name evidence="8" type="ORF">SBRCBS47491_005909</name>
</gene>
<dbReference type="PROSITE" id="PS50157">
    <property type="entry name" value="ZINC_FINGER_C2H2_2"/>
    <property type="match status" value="2"/>
</dbReference>
<feature type="region of interest" description="Disordered" evidence="6">
    <location>
        <begin position="21"/>
        <end position="189"/>
    </location>
</feature>
<evidence type="ECO:0000256" key="5">
    <source>
        <dbReference type="PROSITE-ProRule" id="PRU00042"/>
    </source>
</evidence>
<organism evidence="8 9">
    <name type="scientific">Sporothrix bragantina</name>
    <dbReference type="NCBI Taxonomy" id="671064"/>
    <lineage>
        <taxon>Eukaryota</taxon>
        <taxon>Fungi</taxon>
        <taxon>Dikarya</taxon>
        <taxon>Ascomycota</taxon>
        <taxon>Pezizomycotina</taxon>
        <taxon>Sordariomycetes</taxon>
        <taxon>Sordariomycetidae</taxon>
        <taxon>Ophiostomatales</taxon>
        <taxon>Ophiostomataceae</taxon>
        <taxon>Sporothrix</taxon>
    </lineage>
</organism>
<keyword evidence="9" id="KW-1185">Reference proteome</keyword>
<dbReference type="Proteomes" id="UP001642406">
    <property type="component" value="Unassembled WGS sequence"/>
</dbReference>
<evidence type="ECO:0000313" key="8">
    <source>
        <dbReference type="EMBL" id="CAK7225501.1"/>
    </source>
</evidence>
<feature type="compositionally biased region" description="Low complexity" evidence="6">
    <location>
        <begin position="71"/>
        <end position="89"/>
    </location>
</feature>
<feature type="compositionally biased region" description="Polar residues" evidence="6">
    <location>
        <begin position="33"/>
        <end position="64"/>
    </location>
</feature>
<feature type="compositionally biased region" description="Gly residues" evidence="6">
    <location>
        <begin position="319"/>
        <end position="328"/>
    </location>
</feature>
<feature type="domain" description="C2H2-type" evidence="7">
    <location>
        <begin position="435"/>
        <end position="462"/>
    </location>
</feature>
<keyword evidence="2" id="KW-0677">Repeat</keyword>
<dbReference type="InterPro" id="IPR050717">
    <property type="entry name" value="C2H2-ZF_Transcription_Reg"/>
</dbReference>
<evidence type="ECO:0000256" key="6">
    <source>
        <dbReference type="SAM" id="MobiDB-lite"/>
    </source>
</evidence>
<dbReference type="InterPro" id="IPR036236">
    <property type="entry name" value="Znf_C2H2_sf"/>
</dbReference>
<keyword evidence="4" id="KW-0862">Zinc</keyword>
<feature type="region of interest" description="Disordered" evidence="6">
    <location>
        <begin position="485"/>
        <end position="505"/>
    </location>
</feature>
<feature type="compositionally biased region" description="Low complexity" evidence="6">
    <location>
        <begin position="97"/>
        <end position="153"/>
    </location>
</feature>
<dbReference type="SMART" id="SM00355">
    <property type="entry name" value="ZnF_C2H2"/>
    <property type="match status" value="2"/>
</dbReference>
<dbReference type="EMBL" id="CAWUHC010000054">
    <property type="protein sequence ID" value="CAK7225501.1"/>
    <property type="molecule type" value="Genomic_DNA"/>
</dbReference>
<dbReference type="PANTHER" id="PTHR14196:SF10">
    <property type="entry name" value="C2H2-TYPE DOMAIN-CONTAINING PROTEIN"/>
    <property type="match status" value="1"/>
</dbReference>
<evidence type="ECO:0000256" key="2">
    <source>
        <dbReference type="ARBA" id="ARBA00022737"/>
    </source>
</evidence>
<protein>
    <recommendedName>
        <fullName evidence="7">C2H2-type domain-containing protein</fullName>
    </recommendedName>
</protein>
<feature type="compositionally biased region" description="Polar residues" evidence="6">
    <location>
        <begin position="176"/>
        <end position="187"/>
    </location>
</feature>
<evidence type="ECO:0000259" key="7">
    <source>
        <dbReference type="PROSITE" id="PS50157"/>
    </source>
</evidence>
<accession>A0ABP0C2M9</accession>
<dbReference type="InterPro" id="IPR013087">
    <property type="entry name" value="Znf_C2H2_type"/>
</dbReference>
<evidence type="ECO:0000256" key="3">
    <source>
        <dbReference type="ARBA" id="ARBA00022771"/>
    </source>
</evidence>
<keyword evidence="1" id="KW-0479">Metal-binding</keyword>